<dbReference type="EMBL" id="CP055899">
    <property type="protein sequence ID" value="QKX55550.1"/>
    <property type="molecule type" value="Genomic_DNA"/>
</dbReference>
<keyword evidence="5" id="KW-0808">Transferase</keyword>
<evidence type="ECO:0000256" key="8">
    <source>
        <dbReference type="ARBA" id="ARBA00022989"/>
    </source>
</evidence>
<feature type="transmembrane region" description="Helical" evidence="12">
    <location>
        <begin position="316"/>
        <end position="335"/>
    </location>
</feature>
<feature type="transmembrane region" description="Helical" evidence="12">
    <location>
        <begin position="368"/>
        <end position="393"/>
    </location>
</feature>
<comment type="function">
    <text evidence="10">Mannosyltransferase that operates in the biosynthetic pathway of dolichol-linked oligosaccharides, the glycan precursors employed in protein asparagine (N)-glycosylation. The assembly of dolichol-linked oligosaccharides begins on the cytosolic side of the endoplasmic reticulum membrane and finishes in its lumen. The sequential addition of sugars to dolichol pyrophosphate produces dolichol-linked oligosaccharides containing fourteen sugars, including two GlcNAcs, nine mannoses and three glucoses. Once assembled, the oligosaccharide is transferred from the lipid to nascent proteins by oligosaccharyltransferases. In the lumen of the endoplasmic reticulum, adds the eighth mannose residue in an alpha-1,6 linkage onto Man(7)GlcNAc(2)-PP-dolichol to produce Man(8)GlcNAc(2)-PP-dolichol.</text>
</comment>
<keyword evidence="14" id="KW-1185">Reference proteome</keyword>
<keyword evidence="4 12" id="KW-0328">Glycosyltransferase</keyword>
<dbReference type="GeneID" id="55990151"/>
<feature type="transmembrane region" description="Helical" evidence="12">
    <location>
        <begin position="196"/>
        <end position="219"/>
    </location>
</feature>
<dbReference type="OrthoDB" id="19039at2759"/>
<feature type="transmembrane region" description="Helical" evidence="12">
    <location>
        <begin position="231"/>
        <end position="253"/>
    </location>
</feature>
<evidence type="ECO:0000256" key="9">
    <source>
        <dbReference type="ARBA" id="ARBA00023136"/>
    </source>
</evidence>
<dbReference type="GO" id="GO:0052917">
    <property type="term" value="F:dol-P-Man:Man(7)GlcNAc(2)-PP-Dol alpha-1,6-mannosyltransferase activity"/>
    <property type="evidence" value="ECO:0007669"/>
    <property type="project" value="UniProtKB-EC"/>
</dbReference>
<dbReference type="UniPathway" id="UPA00378"/>
<comment type="similarity">
    <text evidence="3 12">Belongs to the glycosyltransferase 22 family.</text>
</comment>
<sequence>MRSNGGNMSRLFDVVIYLTIPAVIILHLLAAPYTKVEESFHLQATHDILKYGIPSPRLGLEEVARKIASDYDHFSFPGAVPRTFVGALALAAASQPVLWLDSHVDRQCLARAVLGLFNAFALLSYARGLHRAFGRATALWFLLFQASQFHVAYYASRTLSNMFAFGITTIALRLVLPEPGTVAKAHSRHRVSLVLITVAGIIFRSELAVFLAMNTFFLLATNRVRIISDIIPAGIVGLLVGLSTTVLIDSYFWQQFPLWPEFAAFKFNVLAGQSSEWGTSPWYFYFVDALPRLLMNPLIWLVGIPASLWASATRRASVSLLLPSLAFMGLYSVLPHKEWRFIIYVVPALTASAAQGAAYIWTRRAKSIVYRILALALAVSTLASFLVSTLVYLPASAANYPGAYALQSVHRHADGTQPRIVLHMGNLACQTGVTRFLQLDPDDSVVSTWIYDKTENETLKATPQFWSTIDYALVEDVSEVIPQSSSETETEKNTITKGKWQTIDTINSFTGFRILRAGDIAQGQLEANIIRAVAGDAGVALFEKVRDGVVRRFVTRGIWVEFRMEPRIRVVRNLKGDDTLL</sequence>
<dbReference type="PANTHER" id="PTHR22760">
    <property type="entry name" value="GLYCOSYLTRANSFERASE"/>
    <property type="match status" value="1"/>
</dbReference>
<feature type="transmembrane region" description="Helical" evidence="12">
    <location>
        <begin position="341"/>
        <end position="361"/>
    </location>
</feature>
<feature type="transmembrane region" description="Helical" evidence="12">
    <location>
        <begin position="108"/>
        <end position="126"/>
    </location>
</feature>
<dbReference type="RefSeq" id="XP_035341728.1">
    <property type="nucleotide sequence ID" value="XM_035485835.1"/>
</dbReference>
<evidence type="ECO:0000256" key="5">
    <source>
        <dbReference type="ARBA" id="ARBA00022679"/>
    </source>
</evidence>
<dbReference type="PANTHER" id="PTHR22760:SF1">
    <property type="entry name" value="DOL-P-MAN:MAN(7)GLCNAC(2)-PP-DOL ALPHA-1,6-MANNOSYLTRANSFERASE"/>
    <property type="match status" value="1"/>
</dbReference>
<dbReference type="GO" id="GO:0006487">
    <property type="term" value="P:protein N-linked glycosylation"/>
    <property type="evidence" value="ECO:0007669"/>
    <property type="project" value="TreeGrafter"/>
</dbReference>
<accession>A0A7H8QNK5</accession>
<evidence type="ECO:0000256" key="11">
    <source>
        <dbReference type="ARBA" id="ARBA00048899"/>
    </source>
</evidence>
<reference evidence="14" key="1">
    <citation type="submission" date="2020-06" db="EMBL/GenBank/DDBJ databases">
        <title>A chromosome-scale genome assembly of Talaromyces rugulosus W13939.</title>
        <authorList>
            <person name="Wang B."/>
            <person name="Guo L."/>
            <person name="Ye K."/>
            <person name="Wang L."/>
        </authorList>
    </citation>
    <scope>NUCLEOTIDE SEQUENCE [LARGE SCALE GENOMIC DNA]</scope>
    <source>
        <strain evidence="14">W13939</strain>
    </source>
</reference>
<dbReference type="AlphaFoldDB" id="A0A7H8QNK5"/>
<proteinExistence type="inferred from homology"/>
<feature type="transmembrane region" description="Helical" evidence="12">
    <location>
        <begin position="12"/>
        <end position="33"/>
    </location>
</feature>
<evidence type="ECO:0000256" key="1">
    <source>
        <dbReference type="ARBA" id="ARBA00004477"/>
    </source>
</evidence>
<feature type="transmembrane region" description="Helical" evidence="12">
    <location>
        <begin position="159"/>
        <end position="176"/>
    </location>
</feature>
<evidence type="ECO:0000256" key="12">
    <source>
        <dbReference type="RuleBase" id="RU363075"/>
    </source>
</evidence>
<evidence type="ECO:0000256" key="6">
    <source>
        <dbReference type="ARBA" id="ARBA00022692"/>
    </source>
</evidence>
<evidence type="ECO:0000256" key="10">
    <source>
        <dbReference type="ARBA" id="ARBA00044721"/>
    </source>
</evidence>
<comment type="subcellular location">
    <subcellularLocation>
        <location evidence="1 12">Endoplasmic reticulum membrane</location>
        <topology evidence="1 12">Multi-pass membrane protein</topology>
    </subcellularLocation>
</comment>
<keyword evidence="8 12" id="KW-1133">Transmembrane helix</keyword>
<feature type="transmembrane region" description="Helical" evidence="12">
    <location>
        <begin position="282"/>
        <end position="304"/>
    </location>
</feature>
<evidence type="ECO:0000256" key="4">
    <source>
        <dbReference type="ARBA" id="ARBA00022676"/>
    </source>
</evidence>
<keyword evidence="7 12" id="KW-0256">Endoplasmic reticulum</keyword>
<dbReference type="Pfam" id="PF03901">
    <property type="entry name" value="Glyco_transf_22"/>
    <property type="match status" value="1"/>
</dbReference>
<protein>
    <recommendedName>
        <fullName evidence="12">Mannosyltransferase</fullName>
        <ecNumber evidence="12">2.4.1.-</ecNumber>
    </recommendedName>
</protein>
<keyword evidence="6 12" id="KW-0812">Transmembrane</keyword>
<dbReference type="EC" id="2.4.1.-" evidence="12"/>
<evidence type="ECO:0000313" key="13">
    <source>
        <dbReference type="EMBL" id="QKX55550.1"/>
    </source>
</evidence>
<organism evidence="13 14">
    <name type="scientific">Talaromyces rugulosus</name>
    <name type="common">Penicillium rugulosum</name>
    <dbReference type="NCBI Taxonomy" id="121627"/>
    <lineage>
        <taxon>Eukaryota</taxon>
        <taxon>Fungi</taxon>
        <taxon>Dikarya</taxon>
        <taxon>Ascomycota</taxon>
        <taxon>Pezizomycotina</taxon>
        <taxon>Eurotiomycetes</taxon>
        <taxon>Eurotiomycetidae</taxon>
        <taxon>Eurotiales</taxon>
        <taxon>Trichocomaceae</taxon>
        <taxon>Talaromyces</taxon>
        <taxon>Talaromyces sect. Islandici</taxon>
    </lineage>
</organism>
<feature type="transmembrane region" description="Helical" evidence="12">
    <location>
        <begin position="83"/>
        <end position="101"/>
    </location>
</feature>
<name>A0A7H8QNK5_TALRU</name>
<dbReference type="Proteomes" id="UP000509510">
    <property type="component" value="Chromosome II"/>
</dbReference>
<dbReference type="KEGG" id="trg:TRUGW13939_02644"/>
<evidence type="ECO:0000256" key="7">
    <source>
        <dbReference type="ARBA" id="ARBA00022824"/>
    </source>
</evidence>
<keyword evidence="9 12" id="KW-0472">Membrane</keyword>
<comment type="catalytic activity">
    <reaction evidence="11">
        <text>an alpha-D-Man-(1-&gt;2)-alpha-D-Man-(1-&gt;2)-alpha-D-Man-(1-&gt;3)-[alpha-D-Man-(1-&gt;2)-alpha-D-Man-(1-&gt;3)-alpha-D-Man-(1-&gt;6)]-beta-D-Man-(1-&gt;4)-beta-D-GlcNAc-(1-&gt;4)-alpha-D-GlcNAc-diphospho-di-trans,poly-cis-dolichol + a di-trans,poly-cis-dolichyl beta-D-mannosyl phosphate = an alpha-D-Man-(1-&gt;2)-alpha-D-Man-(1-&gt;2)-alpha-D-Man-(1-&gt;3)-[alpha-D-Man-(1-&gt;2)-alpha-D-Man-(1-&gt;3)-[alpha-D-Man-(1-&gt;6)]-alpha-D-Man-(1-&gt;6)]-beta-D-Man-(1-&gt;4)-beta-D-GlcNAc-(1-&gt;4)-alpha-D-GlcNAc-diphospho-di-trans,poly-cis-dolichol + a di-trans,poly-cis-dolichyl phosphate + H(+)</text>
        <dbReference type="Rhea" id="RHEA:29535"/>
        <dbReference type="Rhea" id="RHEA-COMP:19498"/>
        <dbReference type="Rhea" id="RHEA-COMP:19501"/>
        <dbReference type="Rhea" id="RHEA-COMP:19518"/>
        <dbReference type="Rhea" id="RHEA-COMP:19519"/>
        <dbReference type="ChEBI" id="CHEBI:15378"/>
        <dbReference type="ChEBI" id="CHEBI:57683"/>
        <dbReference type="ChEBI" id="CHEBI:58211"/>
        <dbReference type="ChEBI" id="CHEBI:132517"/>
        <dbReference type="ChEBI" id="CHEBI:132519"/>
        <dbReference type="EC" id="2.4.1.260"/>
    </reaction>
    <physiologicalReaction direction="left-to-right" evidence="11">
        <dbReference type="Rhea" id="RHEA:29536"/>
    </physiologicalReaction>
</comment>
<comment type="pathway">
    <text evidence="2">Protein modification; protein glycosylation.</text>
</comment>
<feature type="transmembrane region" description="Helical" evidence="12">
    <location>
        <begin position="132"/>
        <end position="152"/>
    </location>
</feature>
<evidence type="ECO:0000313" key="14">
    <source>
        <dbReference type="Proteomes" id="UP000509510"/>
    </source>
</evidence>
<gene>
    <name evidence="13" type="ORF">TRUGW13939_02644</name>
</gene>
<evidence type="ECO:0000256" key="3">
    <source>
        <dbReference type="ARBA" id="ARBA00007063"/>
    </source>
</evidence>
<evidence type="ECO:0000256" key="2">
    <source>
        <dbReference type="ARBA" id="ARBA00004922"/>
    </source>
</evidence>
<dbReference type="InterPro" id="IPR005599">
    <property type="entry name" value="GPI_mannosylTrfase"/>
</dbReference>
<dbReference type="GO" id="GO:0005789">
    <property type="term" value="C:endoplasmic reticulum membrane"/>
    <property type="evidence" value="ECO:0007669"/>
    <property type="project" value="UniProtKB-SubCell"/>
</dbReference>